<evidence type="ECO:0000313" key="2">
    <source>
        <dbReference type="EMBL" id="KAI7789480.1"/>
    </source>
</evidence>
<protein>
    <submittedName>
        <fullName evidence="2">Uncharacterized protein</fullName>
    </submittedName>
</protein>
<organism evidence="2 3">
    <name type="scientific">Triplophysa rosa</name>
    <name type="common">Cave loach</name>
    <dbReference type="NCBI Taxonomy" id="992332"/>
    <lineage>
        <taxon>Eukaryota</taxon>
        <taxon>Metazoa</taxon>
        <taxon>Chordata</taxon>
        <taxon>Craniata</taxon>
        <taxon>Vertebrata</taxon>
        <taxon>Euteleostomi</taxon>
        <taxon>Actinopterygii</taxon>
        <taxon>Neopterygii</taxon>
        <taxon>Teleostei</taxon>
        <taxon>Ostariophysi</taxon>
        <taxon>Cypriniformes</taxon>
        <taxon>Nemacheilidae</taxon>
        <taxon>Triplophysa</taxon>
    </lineage>
</organism>
<reference evidence="2" key="1">
    <citation type="submission" date="2021-02" db="EMBL/GenBank/DDBJ databases">
        <title>Comparative genomics reveals that relaxation of natural selection precedes convergent phenotypic evolution of cavefish.</title>
        <authorList>
            <person name="Peng Z."/>
        </authorList>
    </citation>
    <scope>NUCLEOTIDE SEQUENCE</scope>
    <source>
        <tissue evidence="2">Muscle</tissue>
    </source>
</reference>
<dbReference type="EMBL" id="JAFHDT010000456">
    <property type="protein sequence ID" value="KAI7789480.1"/>
    <property type="molecule type" value="Genomic_DNA"/>
</dbReference>
<proteinExistence type="predicted"/>
<sequence length="92" mass="9758">MAQELEQFLDQLGISDEQDDETSITSQSLQCIPDENDDEAGPLFSTGPSSPFSPPCLQSLIDMLDDDLEGGTPGGTPAPFAPITPAFAEIRS</sequence>
<dbReference type="AlphaFoldDB" id="A0A9W7W830"/>
<comment type="caution">
    <text evidence="2">The sequence shown here is derived from an EMBL/GenBank/DDBJ whole genome shotgun (WGS) entry which is preliminary data.</text>
</comment>
<feature type="compositionally biased region" description="Low complexity" evidence="1">
    <location>
        <begin position="41"/>
        <end position="50"/>
    </location>
</feature>
<dbReference type="Proteomes" id="UP001059041">
    <property type="component" value="Unassembled WGS sequence"/>
</dbReference>
<keyword evidence="3" id="KW-1185">Reference proteome</keyword>
<name>A0A9W7W830_TRIRA</name>
<gene>
    <name evidence="2" type="ORF">IRJ41_010584</name>
</gene>
<evidence type="ECO:0000256" key="1">
    <source>
        <dbReference type="SAM" id="MobiDB-lite"/>
    </source>
</evidence>
<evidence type="ECO:0000313" key="3">
    <source>
        <dbReference type="Proteomes" id="UP001059041"/>
    </source>
</evidence>
<feature type="region of interest" description="Disordered" evidence="1">
    <location>
        <begin position="1"/>
        <end position="92"/>
    </location>
</feature>
<feature type="compositionally biased region" description="Low complexity" evidence="1">
    <location>
        <begin position="75"/>
        <end position="92"/>
    </location>
</feature>
<accession>A0A9W7W830</accession>